<dbReference type="InterPro" id="IPR001810">
    <property type="entry name" value="F-box_dom"/>
</dbReference>
<dbReference type="SUPFAM" id="SSF81383">
    <property type="entry name" value="F-box domain"/>
    <property type="match status" value="1"/>
</dbReference>
<gene>
    <name evidence="2" type="ORF">T440DRAFT_382777</name>
</gene>
<organism evidence="2 3">
    <name type="scientific">Plenodomus tracheiphilus IPT5</name>
    <dbReference type="NCBI Taxonomy" id="1408161"/>
    <lineage>
        <taxon>Eukaryota</taxon>
        <taxon>Fungi</taxon>
        <taxon>Dikarya</taxon>
        <taxon>Ascomycota</taxon>
        <taxon>Pezizomycotina</taxon>
        <taxon>Dothideomycetes</taxon>
        <taxon>Pleosporomycetidae</taxon>
        <taxon>Pleosporales</taxon>
        <taxon>Pleosporineae</taxon>
        <taxon>Leptosphaeriaceae</taxon>
        <taxon>Plenodomus</taxon>
    </lineage>
</organism>
<dbReference type="SUPFAM" id="SSF52047">
    <property type="entry name" value="RNI-like"/>
    <property type="match status" value="1"/>
</dbReference>
<evidence type="ECO:0000313" key="2">
    <source>
        <dbReference type="EMBL" id="KAF2856725.1"/>
    </source>
</evidence>
<dbReference type="EMBL" id="MU006288">
    <property type="protein sequence ID" value="KAF2856725.1"/>
    <property type="molecule type" value="Genomic_DNA"/>
</dbReference>
<dbReference type="Pfam" id="PF00646">
    <property type="entry name" value="F-box"/>
    <property type="match status" value="1"/>
</dbReference>
<dbReference type="Gene3D" id="1.20.1280.50">
    <property type="match status" value="1"/>
</dbReference>
<dbReference type="InterPro" id="IPR036047">
    <property type="entry name" value="F-box-like_dom_sf"/>
</dbReference>
<feature type="domain" description="F-box" evidence="1">
    <location>
        <begin position="2"/>
        <end position="48"/>
    </location>
</feature>
<dbReference type="OrthoDB" id="5425556at2759"/>
<sequence length="299" mass="33849">MAHSLLDLPPELLSQVLRSLPVRSLLRFSQTSRMSRVLANSNLHTLSLAIQPIRSRAAEEFCAQKHCVRMPNASTYSYDVLLKFHNALLTSVITRHADTLHTLDLSIWTLTRPVAKAISELCALRDLSIRVEDDLYARAVPRSSMAVEREEQNKGWTLIGQTAVWKRRLQRLKVLNADLTADQLAKLLGGSRWCEEIWLGGCKFIGRDIWTFLGHEWEGRTALQRLHVADCGWPLDKESLEAIGGLSALQHLNIQGCYAMEGDIIEHWNAKVWCIPQLIPPKCVNEQHASAIEVDPEYM</sequence>
<dbReference type="CDD" id="cd09917">
    <property type="entry name" value="F-box_SF"/>
    <property type="match status" value="1"/>
</dbReference>
<evidence type="ECO:0000259" key="1">
    <source>
        <dbReference type="PROSITE" id="PS50181"/>
    </source>
</evidence>
<proteinExistence type="predicted"/>
<dbReference type="AlphaFoldDB" id="A0A6A7BPX1"/>
<name>A0A6A7BPX1_9PLEO</name>
<dbReference type="InterPro" id="IPR032675">
    <property type="entry name" value="LRR_dom_sf"/>
</dbReference>
<evidence type="ECO:0000313" key="3">
    <source>
        <dbReference type="Proteomes" id="UP000799423"/>
    </source>
</evidence>
<keyword evidence="3" id="KW-1185">Reference proteome</keyword>
<accession>A0A6A7BPX1</accession>
<protein>
    <recommendedName>
        <fullName evidence="1">F-box domain-containing protein</fullName>
    </recommendedName>
</protein>
<dbReference type="Gene3D" id="3.80.10.10">
    <property type="entry name" value="Ribonuclease Inhibitor"/>
    <property type="match status" value="1"/>
</dbReference>
<dbReference type="Proteomes" id="UP000799423">
    <property type="component" value="Unassembled WGS sequence"/>
</dbReference>
<dbReference type="PROSITE" id="PS50181">
    <property type="entry name" value="FBOX"/>
    <property type="match status" value="1"/>
</dbReference>
<reference evidence="2" key="1">
    <citation type="submission" date="2020-01" db="EMBL/GenBank/DDBJ databases">
        <authorList>
            <consortium name="DOE Joint Genome Institute"/>
            <person name="Haridas S."/>
            <person name="Albert R."/>
            <person name="Binder M."/>
            <person name="Bloem J."/>
            <person name="Labutti K."/>
            <person name="Salamov A."/>
            <person name="Andreopoulos B."/>
            <person name="Baker S.E."/>
            <person name="Barry K."/>
            <person name="Bills G."/>
            <person name="Bluhm B.H."/>
            <person name="Cannon C."/>
            <person name="Castanera R."/>
            <person name="Culley D.E."/>
            <person name="Daum C."/>
            <person name="Ezra D."/>
            <person name="Gonzalez J.B."/>
            <person name="Henrissat B."/>
            <person name="Kuo A."/>
            <person name="Liang C."/>
            <person name="Lipzen A."/>
            <person name="Lutzoni F."/>
            <person name="Magnuson J."/>
            <person name="Mondo S."/>
            <person name="Nolan M."/>
            <person name="Ohm R."/>
            <person name="Pangilinan J."/>
            <person name="Park H.-J."/>
            <person name="Ramirez L."/>
            <person name="Alfaro M."/>
            <person name="Sun H."/>
            <person name="Tritt A."/>
            <person name="Yoshinaga Y."/>
            <person name="Zwiers L.-H."/>
            <person name="Turgeon B.G."/>
            <person name="Goodwin S.B."/>
            <person name="Spatafora J.W."/>
            <person name="Crous P.W."/>
            <person name="Grigoriev I.V."/>
        </authorList>
    </citation>
    <scope>NUCLEOTIDE SEQUENCE</scope>
    <source>
        <strain evidence="2">IPT5</strain>
    </source>
</reference>